<name>A0AAP6ZU79_PAEAL</name>
<dbReference type="InterPro" id="IPR050662">
    <property type="entry name" value="Sec-metab_biosynth-thioest"/>
</dbReference>
<comment type="catalytic activity">
    <reaction evidence="1">
        <text>3',5'-cyclic CMP + H2O = CMP + H(+)</text>
        <dbReference type="Rhea" id="RHEA:72675"/>
        <dbReference type="ChEBI" id="CHEBI:15377"/>
        <dbReference type="ChEBI" id="CHEBI:15378"/>
        <dbReference type="ChEBI" id="CHEBI:58003"/>
        <dbReference type="ChEBI" id="CHEBI:60377"/>
    </reaction>
    <physiologicalReaction direction="left-to-right" evidence="1">
        <dbReference type="Rhea" id="RHEA:72676"/>
    </physiologicalReaction>
</comment>
<sequence>MAAGFTTENKGLTRYITIIGKGDCLMADTGLIRIEGSSYYLPGRWAVGVYLDFDTRCAVLIDSGAGTTVAQQVDHAVKAHGCKVAAIIITHGHEVQFRGNQYFKEQYPDIHIYSTHQTGMYLRHKSISSSELPFGAPICEGNICMPDHSITDFIPHADGSLQIGAITLQILALPGHCSGMIGVITPDDVVYCSDAMFGYHTLSKQKLLYYTNIAEAKSTFRKLLSLKASAYVLYHGGCIKGMRNLVKQHMTRINETTHFIMNLVQDSPLTMETIIEKVMRRYEVEQSVQQYHVANAITHAHVTELYRKGLVLQYLYGGYLYVAGSHRDVMPDTDEEPEHIIKNNLLYVPS</sequence>
<dbReference type="SMART" id="SM00849">
    <property type="entry name" value="Lactamase_B"/>
    <property type="match status" value="1"/>
</dbReference>
<gene>
    <name evidence="5" type="ORF">HMI46_00025</name>
</gene>
<comment type="function">
    <text evidence="2">Counteracts the endogenous Pycsar antiviral defense system. Phosphodiesterase that enables metal-dependent hydrolysis of host cyclic nucleotide Pycsar defense signals such as cCMP and cUMP.</text>
</comment>
<dbReference type="Pfam" id="PF00753">
    <property type="entry name" value="Lactamase_B"/>
    <property type="match status" value="1"/>
</dbReference>
<dbReference type="AlphaFoldDB" id="A0AAP6ZU79"/>
<dbReference type="Proteomes" id="UP000552038">
    <property type="component" value="Unassembled WGS sequence"/>
</dbReference>
<dbReference type="PANTHER" id="PTHR23131">
    <property type="entry name" value="ENDORIBONUCLEASE LACTB2"/>
    <property type="match status" value="1"/>
</dbReference>
<evidence type="ECO:0000259" key="4">
    <source>
        <dbReference type="SMART" id="SM00849"/>
    </source>
</evidence>
<dbReference type="EMBL" id="JABFOR010000001">
    <property type="protein sequence ID" value="NOJ68939.1"/>
    <property type="molecule type" value="Genomic_DNA"/>
</dbReference>
<dbReference type="Gene3D" id="3.60.15.10">
    <property type="entry name" value="Ribonuclease Z/Hydroxyacylglutathione hydrolase-like"/>
    <property type="match status" value="1"/>
</dbReference>
<protein>
    <submittedName>
        <fullName evidence="5">MBL fold metallo-hydrolase</fullName>
    </submittedName>
</protein>
<feature type="domain" description="Metallo-beta-lactamase" evidence="4">
    <location>
        <begin position="43"/>
        <end position="235"/>
    </location>
</feature>
<comment type="caution">
    <text evidence="5">The sequence shown here is derived from an EMBL/GenBank/DDBJ whole genome shotgun (WGS) entry which is preliminary data.</text>
</comment>
<evidence type="ECO:0000313" key="5">
    <source>
        <dbReference type="EMBL" id="NOJ68939.1"/>
    </source>
</evidence>
<dbReference type="SUPFAM" id="SSF56281">
    <property type="entry name" value="Metallo-hydrolase/oxidoreductase"/>
    <property type="match status" value="1"/>
</dbReference>
<dbReference type="InterPro" id="IPR001279">
    <property type="entry name" value="Metallo-B-lactamas"/>
</dbReference>
<evidence type="ECO:0000313" key="6">
    <source>
        <dbReference type="Proteomes" id="UP000552038"/>
    </source>
</evidence>
<evidence type="ECO:0000256" key="3">
    <source>
        <dbReference type="ARBA" id="ARBA00048505"/>
    </source>
</evidence>
<proteinExistence type="predicted"/>
<reference evidence="5 6" key="1">
    <citation type="submission" date="2020-05" db="EMBL/GenBank/DDBJ databases">
        <title>Whole genome sequencing and identification of novel metabolites from Paenibacillus alvei strain JR949.</title>
        <authorList>
            <person name="Rajendhran J."/>
            <person name="Sree Pranav P."/>
            <person name="Mahalakshmi B."/>
            <person name="Karthikeyan R."/>
        </authorList>
    </citation>
    <scope>NUCLEOTIDE SEQUENCE [LARGE SCALE GENOMIC DNA]</scope>
    <source>
        <strain evidence="5 6">JR949</strain>
    </source>
</reference>
<accession>A0AAP6ZU79</accession>
<dbReference type="InterPro" id="IPR036866">
    <property type="entry name" value="RibonucZ/Hydroxyglut_hydro"/>
</dbReference>
<dbReference type="PANTHER" id="PTHR23131:SF0">
    <property type="entry name" value="ENDORIBONUCLEASE LACTB2"/>
    <property type="match status" value="1"/>
</dbReference>
<evidence type="ECO:0000256" key="1">
    <source>
        <dbReference type="ARBA" id="ARBA00034221"/>
    </source>
</evidence>
<comment type="catalytic activity">
    <reaction evidence="3">
        <text>3',5'-cyclic UMP + H2O = UMP + H(+)</text>
        <dbReference type="Rhea" id="RHEA:70575"/>
        <dbReference type="ChEBI" id="CHEBI:15377"/>
        <dbReference type="ChEBI" id="CHEBI:15378"/>
        <dbReference type="ChEBI" id="CHEBI:57865"/>
        <dbReference type="ChEBI" id="CHEBI:184387"/>
    </reaction>
    <physiologicalReaction direction="left-to-right" evidence="3">
        <dbReference type="Rhea" id="RHEA:70576"/>
    </physiologicalReaction>
</comment>
<evidence type="ECO:0000256" key="2">
    <source>
        <dbReference type="ARBA" id="ARBA00034301"/>
    </source>
</evidence>
<organism evidence="5 6">
    <name type="scientific">Paenibacillus alvei</name>
    <name type="common">Bacillus alvei</name>
    <dbReference type="NCBI Taxonomy" id="44250"/>
    <lineage>
        <taxon>Bacteria</taxon>
        <taxon>Bacillati</taxon>
        <taxon>Bacillota</taxon>
        <taxon>Bacilli</taxon>
        <taxon>Bacillales</taxon>
        <taxon>Paenibacillaceae</taxon>
        <taxon>Paenibacillus</taxon>
    </lineage>
</organism>